<comment type="similarity">
    <text evidence="2">Belongs to the chromate ion transporter (CHR) (TC 2.A.51) family.</text>
</comment>
<reference evidence="8 9" key="1">
    <citation type="journal article" date="2010" name="Stand. Genomic Sci.">
        <title>Non-contiguous finished genome sequence of Aminomonas paucivorans type strain (GLU-3).</title>
        <authorList>
            <person name="Pitluck S."/>
            <person name="Yasawong M."/>
            <person name="Held B."/>
            <person name="Lapidus A."/>
            <person name="Nolan M."/>
            <person name="Copeland A."/>
            <person name="Lucas S."/>
            <person name="Del Rio T.G."/>
            <person name="Tice H."/>
            <person name="Cheng J.F."/>
            <person name="Chertkov O."/>
            <person name="Goodwin L."/>
            <person name="Tapia R."/>
            <person name="Han C."/>
            <person name="Liolios K."/>
            <person name="Ivanova N."/>
            <person name="Mavromatis K."/>
            <person name="Ovchinnikova G."/>
            <person name="Pati A."/>
            <person name="Chen A."/>
            <person name="Palaniappan K."/>
            <person name="Land M."/>
            <person name="Hauser L."/>
            <person name="Chang Y.J."/>
            <person name="Jeffries C.D."/>
            <person name="Pukall R."/>
            <person name="Spring S."/>
            <person name="Rohde M."/>
            <person name="Sikorski J."/>
            <person name="Goker M."/>
            <person name="Woyke T."/>
            <person name="Bristow J."/>
            <person name="Eisen J.A."/>
            <person name="Markowitz V."/>
            <person name="Hugenholtz P."/>
            <person name="Kyrpides N.C."/>
            <person name="Klenk H.P."/>
        </authorList>
    </citation>
    <scope>NUCLEOTIDE SEQUENCE [LARGE SCALE GENOMIC DNA]</scope>
    <source>
        <strain evidence="8 9">DSM 12260</strain>
    </source>
</reference>
<dbReference type="RefSeq" id="WP_006302080.1">
    <property type="nucleotide sequence ID" value="NZ_CM001022.1"/>
</dbReference>
<dbReference type="PaxDb" id="584708-Apau_2425"/>
<dbReference type="Proteomes" id="UP000005096">
    <property type="component" value="Chromosome"/>
</dbReference>
<evidence type="ECO:0000256" key="5">
    <source>
        <dbReference type="ARBA" id="ARBA00022989"/>
    </source>
</evidence>
<feature type="transmembrane region" description="Helical" evidence="7">
    <location>
        <begin position="6"/>
        <end position="25"/>
    </location>
</feature>
<name>E3D0U4_9BACT</name>
<sequence>MTCLRLFLFFTRLSAVTFGGGMVLLSMAREQLRGREDLPEATLEGIVQLAGAMPGPIACSTAYLVGHHYRGFAGAASAVTGVVVPPFLTILAAGGWVLRHQGDPALGAFFSGVLCASAALVARVVWDACRSSLPGGWRGPVAFALVLLLALGLRAHPLAALLAGVAVGLLPRGRA</sequence>
<dbReference type="PANTHER" id="PTHR43663:SF2">
    <property type="entry name" value="CHROMATE TRANSPORT PROTEIN-RELATED"/>
    <property type="match status" value="1"/>
</dbReference>
<dbReference type="HOGENOM" id="CLU_018106_1_1_0"/>
<feature type="transmembrane region" description="Helical" evidence="7">
    <location>
        <begin position="72"/>
        <end position="98"/>
    </location>
</feature>
<evidence type="ECO:0000256" key="3">
    <source>
        <dbReference type="ARBA" id="ARBA00022475"/>
    </source>
</evidence>
<gene>
    <name evidence="8" type="ORF">Apau_2425</name>
</gene>
<evidence type="ECO:0000313" key="9">
    <source>
        <dbReference type="Proteomes" id="UP000005096"/>
    </source>
</evidence>
<accession>E3D0U4</accession>
<keyword evidence="4 7" id="KW-0812">Transmembrane</keyword>
<dbReference type="eggNOG" id="COG2059">
    <property type="taxonomic scope" value="Bacteria"/>
</dbReference>
<evidence type="ECO:0000256" key="4">
    <source>
        <dbReference type="ARBA" id="ARBA00022692"/>
    </source>
</evidence>
<dbReference type="AlphaFoldDB" id="E3D0U4"/>
<protein>
    <submittedName>
        <fullName evidence="8">Chromate transporter</fullName>
    </submittedName>
</protein>
<evidence type="ECO:0000256" key="7">
    <source>
        <dbReference type="SAM" id="Phobius"/>
    </source>
</evidence>
<keyword evidence="5 7" id="KW-1133">Transmembrane helix</keyword>
<dbReference type="STRING" id="584708.Apau_2425"/>
<dbReference type="PANTHER" id="PTHR43663">
    <property type="entry name" value="CHROMATE TRANSPORT PROTEIN-RELATED"/>
    <property type="match status" value="1"/>
</dbReference>
<proteinExistence type="inferred from homology"/>
<evidence type="ECO:0000256" key="2">
    <source>
        <dbReference type="ARBA" id="ARBA00005262"/>
    </source>
</evidence>
<feature type="transmembrane region" description="Helical" evidence="7">
    <location>
        <begin position="141"/>
        <end position="170"/>
    </location>
</feature>
<keyword evidence="9" id="KW-1185">Reference proteome</keyword>
<feature type="transmembrane region" description="Helical" evidence="7">
    <location>
        <begin position="105"/>
        <end position="126"/>
    </location>
</feature>
<evidence type="ECO:0000256" key="1">
    <source>
        <dbReference type="ARBA" id="ARBA00004651"/>
    </source>
</evidence>
<dbReference type="EMBL" id="CM001022">
    <property type="protein sequence ID" value="EFQ24832.1"/>
    <property type="molecule type" value="Genomic_DNA"/>
</dbReference>
<dbReference type="GO" id="GO:0005886">
    <property type="term" value="C:plasma membrane"/>
    <property type="evidence" value="ECO:0007669"/>
    <property type="project" value="UniProtKB-SubCell"/>
</dbReference>
<dbReference type="GO" id="GO:0015109">
    <property type="term" value="F:chromate transmembrane transporter activity"/>
    <property type="evidence" value="ECO:0007669"/>
    <property type="project" value="InterPro"/>
</dbReference>
<keyword evidence="6 7" id="KW-0472">Membrane</keyword>
<keyword evidence="3" id="KW-1003">Cell membrane</keyword>
<organism evidence="8 9">
    <name type="scientific">Aminomonas paucivorans DSM 12260</name>
    <dbReference type="NCBI Taxonomy" id="584708"/>
    <lineage>
        <taxon>Bacteria</taxon>
        <taxon>Thermotogati</taxon>
        <taxon>Synergistota</taxon>
        <taxon>Synergistia</taxon>
        <taxon>Synergistales</taxon>
        <taxon>Synergistaceae</taxon>
        <taxon>Aminomonas</taxon>
    </lineage>
</organism>
<dbReference type="InterPro" id="IPR003370">
    <property type="entry name" value="Chromate_transpt"/>
</dbReference>
<evidence type="ECO:0000256" key="6">
    <source>
        <dbReference type="ARBA" id="ARBA00023136"/>
    </source>
</evidence>
<evidence type="ECO:0000313" key="8">
    <source>
        <dbReference type="EMBL" id="EFQ24832.1"/>
    </source>
</evidence>
<dbReference type="InterPro" id="IPR052518">
    <property type="entry name" value="CHR_Transporter"/>
</dbReference>
<comment type="subcellular location">
    <subcellularLocation>
        <location evidence="1">Cell membrane</location>
        <topology evidence="1">Multi-pass membrane protein</topology>
    </subcellularLocation>
</comment>
<dbReference type="Pfam" id="PF02417">
    <property type="entry name" value="Chromate_transp"/>
    <property type="match status" value="1"/>
</dbReference>